<name>A0A1H2HEB5_9GAMM</name>
<evidence type="ECO:0000259" key="14">
    <source>
        <dbReference type="PROSITE" id="PS52004"/>
    </source>
</evidence>
<comment type="pathway">
    <text evidence="1 11">Lipid metabolism; fatty acid biosynthesis.</text>
</comment>
<evidence type="ECO:0000256" key="3">
    <source>
        <dbReference type="ARBA" id="ARBA00012356"/>
    </source>
</evidence>
<dbReference type="InterPro" id="IPR020841">
    <property type="entry name" value="PKS_Beta-ketoAc_synthase_dom"/>
</dbReference>
<evidence type="ECO:0000313" key="15">
    <source>
        <dbReference type="EMBL" id="SDU29908.1"/>
    </source>
</evidence>
<dbReference type="Pfam" id="PF02801">
    <property type="entry name" value="Ketoacyl-synt_C"/>
    <property type="match status" value="1"/>
</dbReference>
<keyword evidence="5 11" id="KW-0444">Lipid biosynthesis</keyword>
<evidence type="ECO:0000256" key="10">
    <source>
        <dbReference type="ARBA" id="ARBA00023315"/>
    </source>
</evidence>
<dbReference type="FunFam" id="3.40.47.10:FF:000009">
    <property type="entry name" value="3-oxoacyl-[acyl-carrier-protein] synthase 2"/>
    <property type="match status" value="1"/>
</dbReference>
<dbReference type="NCBIfam" id="NF004970">
    <property type="entry name" value="PRK06333.1"/>
    <property type="match status" value="1"/>
</dbReference>
<dbReference type="SUPFAM" id="SSF53901">
    <property type="entry name" value="Thiolase-like"/>
    <property type="match status" value="2"/>
</dbReference>
<protein>
    <recommendedName>
        <fullName evidence="4 11">3-oxoacyl-[acyl-carrier-protein] synthase 2</fullName>
        <ecNumber evidence="3 11">2.3.1.179</ecNumber>
    </recommendedName>
</protein>
<dbReference type="NCBIfam" id="TIGR03150">
    <property type="entry name" value="fabF"/>
    <property type="match status" value="1"/>
</dbReference>
<sequence length="424" mass="43679">MTKRIVVTGMGAVTPLGCGVELVWERLLAGESGIRQLPEALIGDLAVRIGGQVPGADEDAAGGFDPDRVLSPKEQRKVDRFILFALAAAEQALAQAKWAPESEREQERTATIIATGVGGFPAIADAVRTTDNKGPRRLSPFTIPSFLCNLAAGQVSIRHRLKGPLGAPVTACAAGVQAIGDAARMIRAGEVDVALCGGAEAAIHRVSLAGFAAARALASNFNDTPELASRPFDIERDGFVMGEGAGLLVIEELEHALARGATPLAELVGYGTSADAYHITSGPEDGDGAQRAMRQAMQQGGVEPGQVGHLNAHATSTPVGDKGELAAIKAIFANGPSPVISATKSSIGHLLGAAGGIEAIFAVLALRDQLAPATLNLHNADPLADGLNIATGNPRAIETDHALSNGFGFGGVNASVLFRRWKGQ</sequence>
<dbReference type="CDD" id="cd00834">
    <property type="entry name" value="KAS_I_II"/>
    <property type="match status" value="1"/>
</dbReference>
<dbReference type="Gene3D" id="3.40.47.10">
    <property type="match status" value="1"/>
</dbReference>
<dbReference type="PANTHER" id="PTHR11712">
    <property type="entry name" value="POLYKETIDE SYNTHASE-RELATED"/>
    <property type="match status" value="1"/>
</dbReference>
<dbReference type="PROSITE" id="PS52004">
    <property type="entry name" value="KS3_2"/>
    <property type="match status" value="1"/>
</dbReference>
<evidence type="ECO:0000256" key="11">
    <source>
        <dbReference type="PIRNR" id="PIRNR000447"/>
    </source>
</evidence>
<comment type="catalytic activity">
    <reaction evidence="11">
        <text>(9Z)-hexadecenoyl-[ACP] + malonyl-[ACP] + H(+) = 3-oxo-(11Z)-octadecenoyl-[ACP] + holo-[ACP] + CO2</text>
        <dbReference type="Rhea" id="RHEA:55040"/>
        <dbReference type="Rhea" id="RHEA-COMP:9623"/>
        <dbReference type="Rhea" id="RHEA-COMP:9685"/>
        <dbReference type="Rhea" id="RHEA-COMP:10800"/>
        <dbReference type="Rhea" id="RHEA-COMP:14074"/>
        <dbReference type="ChEBI" id="CHEBI:15378"/>
        <dbReference type="ChEBI" id="CHEBI:16526"/>
        <dbReference type="ChEBI" id="CHEBI:64479"/>
        <dbReference type="ChEBI" id="CHEBI:78449"/>
        <dbReference type="ChEBI" id="CHEBI:83989"/>
        <dbReference type="ChEBI" id="CHEBI:138538"/>
        <dbReference type="EC" id="2.3.1.179"/>
    </reaction>
</comment>
<dbReference type="GO" id="GO:0006633">
    <property type="term" value="P:fatty acid biosynthetic process"/>
    <property type="evidence" value="ECO:0007669"/>
    <property type="project" value="UniProtKB-UniRule"/>
</dbReference>
<dbReference type="OrthoDB" id="9808669at2"/>
<dbReference type="PIRSF" id="PIRSF000447">
    <property type="entry name" value="KAS_II"/>
    <property type="match status" value="1"/>
</dbReference>
<evidence type="ECO:0000313" key="16">
    <source>
        <dbReference type="Proteomes" id="UP000243924"/>
    </source>
</evidence>
<proteinExistence type="inferred from homology"/>
<keyword evidence="9 11" id="KW-0275">Fatty acid biosynthesis</keyword>
<dbReference type="NCBIfam" id="NF005589">
    <property type="entry name" value="PRK07314.1"/>
    <property type="match status" value="1"/>
</dbReference>
<evidence type="ECO:0000256" key="13">
    <source>
        <dbReference type="RuleBase" id="RU003694"/>
    </source>
</evidence>
<reference evidence="16" key="1">
    <citation type="submission" date="2016-10" db="EMBL/GenBank/DDBJ databases">
        <authorList>
            <person name="Varghese N."/>
            <person name="Submissions S."/>
        </authorList>
    </citation>
    <scope>NUCLEOTIDE SEQUENCE [LARGE SCALE GENOMIC DNA]</scope>
    <source>
        <strain evidence="16">CECT 8338</strain>
    </source>
</reference>
<dbReference type="SMART" id="SM00825">
    <property type="entry name" value="PKS_KS"/>
    <property type="match status" value="1"/>
</dbReference>
<keyword evidence="7" id="KW-0276">Fatty acid metabolism</keyword>
<keyword evidence="16" id="KW-1185">Reference proteome</keyword>
<dbReference type="InterPro" id="IPR014030">
    <property type="entry name" value="Ketoacyl_synth_N"/>
</dbReference>
<keyword evidence="10 11" id="KW-0012">Acyltransferase</keyword>
<feature type="domain" description="Ketosynthase family 3 (KS3)" evidence="14">
    <location>
        <begin position="2"/>
        <end position="420"/>
    </location>
</feature>
<dbReference type="EC" id="2.3.1.179" evidence="3 11"/>
<dbReference type="Proteomes" id="UP000243924">
    <property type="component" value="Chromosome I"/>
</dbReference>
<dbReference type="PROSITE" id="PS00606">
    <property type="entry name" value="KS3_1"/>
    <property type="match status" value="1"/>
</dbReference>
<comment type="catalytic activity">
    <reaction evidence="11">
        <text>a fatty acyl-[ACP] + malonyl-[ACP] + H(+) = a 3-oxoacyl-[ACP] + holo-[ACP] + CO2</text>
        <dbReference type="Rhea" id="RHEA:22836"/>
        <dbReference type="Rhea" id="RHEA-COMP:9623"/>
        <dbReference type="Rhea" id="RHEA-COMP:9685"/>
        <dbReference type="Rhea" id="RHEA-COMP:9916"/>
        <dbReference type="Rhea" id="RHEA-COMP:14125"/>
        <dbReference type="ChEBI" id="CHEBI:15378"/>
        <dbReference type="ChEBI" id="CHEBI:16526"/>
        <dbReference type="ChEBI" id="CHEBI:64479"/>
        <dbReference type="ChEBI" id="CHEBI:78449"/>
        <dbReference type="ChEBI" id="CHEBI:78776"/>
        <dbReference type="ChEBI" id="CHEBI:138651"/>
    </reaction>
</comment>
<feature type="active site" description="For beta-ketoacyl synthase activity" evidence="12">
    <location>
        <position position="172"/>
    </location>
</feature>
<dbReference type="UniPathway" id="UPA00094"/>
<dbReference type="RefSeq" id="WP_092388317.1">
    <property type="nucleotide sequence ID" value="NZ_LT629787.1"/>
</dbReference>
<comment type="function">
    <text evidence="11">Involved in the type II fatty acid elongation cycle. Catalyzes the elongation of a wide range of acyl-ACP by the addition of two carbons from malonyl-ACP to an acyl acceptor. Can efficiently catalyze the conversion of palmitoleoyl-ACP (cis-hexadec-9-enoyl-ACP) to cis-vaccenoyl-ACP (cis-octadec-11-enoyl-ACP), an essential step in the thermal regulation of fatty acid composition.</text>
</comment>
<evidence type="ECO:0000256" key="4">
    <source>
        <dbReference type="ARBA" id="ARBA00014657"/>
    </source>
</evidence>
<dbReference type="InterPro" id="IPR016039">
    <property type="entry name" value="Thiolase-like"/>
</dbReference>
<evidence type="ECO:0000256" key="7">
    <source>
        <dbReference type="ARBA" id="ARBA00022832"/>
    </source>
</evidence>
<gene>
    <name evidence="15" type="ORF">SAMN05216210_2963</name>
</gene>
<dbReference type="PANTHER" id="PTHR11712:SF321">
    <property type="entry name" value="3-OXOACYL-[ACYL-CARRIER-PROTEIN] SYNTHASE 2"/>
    <property type="match status" value="1"/>
</dbReference>
<evidence type="ECO:0000256" key="2">
    <source>
        <dbReference type="ARBA" id="ARBA00008467"/>
    </source>
</evidence>
<dbReference type="GO" id="GO:0005829">
    <property type="term" value="C:cytosol"/>
    <property type="evidence" value="ECO:0007669"/>
    <property type="project" value="TreeGrafter"/>
</dbReference>
<organism evidence="15 16">
    <name type="scientific">Halopseudomonas salegens</name>
    <dbReference type="NCBI Taxonomy" id="1434072"/>
    <lineage>
        <taxon>Bacteria</taxon>
        <taxon>Pseudomonadati</taxon>
        <taxon>Pseudomonadota</taxon>
        <taxon>Gammaproteobacteria</taxon>
        <taxon>Pseudomonadales</taxon>
        <taxon>Pseudomonadaceae</taxon>
        <taxon>Halopseudomonas</taxon>
    </lineage>
</organism>
<dbReference type="InterPro" id="IPR017568">
    <property type="entry name" value="3-oxoacyl-ACP_synth-2"/>
</dbReference>
<dbReference type="GO" id="GO:0004315">
    <property type="term" value="F:3-oxoacyl-[acyl-carrier-protein] synthase activity"/>
    <property type="evidence" value="ECO:0007669"/>
    <property type="project" value="UniProtKB-UniRule"/>
</dbReference>
<evidence type="ECO:0000256" key="8">
    <source>
        <dbReference type="ARBA" id="ARBA00023098"/>
    </source>
</evidence>
<accession>A0A1H2HEB5</accession>
<evidence type="ECO:0000256" key="1">
    <source>
        <dbReference type="ARBA" id="ARBA00005194"/>
    </source>
</evidence>
<dbReference type="EMBL" id="LT629787">
    <property type="protein sequence ID" value="SDU29908.1"/>
    <property type="molecule type" value="Genomic_DNA"/>
</dbReference>
<dbReference type="InterPro" id="IPR018201">
    <property type="entry name" value="Ketoacyl_synth_AS"/>
</dbReference>
<comment type="similarity">
    <text evidence="2 11 13">Belongs to the thiolase-like superfamily. Beta-ketoacyl-ACP synthases family.</text>
</comment>
<keyword evidence="8" id="KW-0443">Lipid metabolism</keyword>
<dbReference type="Pfam" id="PF00109">
    <property type="entry name" value="ketoacyl-synt"/>
    <property type="match status" value="1"/>
</dbReference>
<evidence type="ECO:0000256" key="9">
    <source>
        <dbReference type="ARBA" id="ARBA00023160"/>
    </source>
</evidence>
<dbReference type="STRING" id="1434072.SAMN05216210_2963"/>
<evidence type="ECO:0000256" key="12">
    <source>
        <dbReference type="PIRSR" id="PIRSR000447-1"/>
    </source>
</evidence>
<dbReference type="InterPro" id="IPR014031">
    <property type="entry name" value="Ketoacyl_synth_C"/>
</dbReference>
<evidence type="ECO:0000256" key="5">
    <source>
        <dbReference type="ARBA" id="ARBA00022516"/>
    </source>
</evidence>
<keyword evidence="6 11" id="KW-0808">Transferase</keyword>
<dbReference type="InterPro" id="IPR000794">
    <property type="entry name" value="Beta-ketoacyl_synthase"/>
</dbReference>
<dbReference type="AlphaFoldDB" id="A0A1H2HEB5"/>
<evidence type="ECO:0000256" key="6">
    <source>
        <dbReference type="ARBA" id="ARBA00022679"/>
    </source>
</evidence>